<protein>
    <submittedName>
        <fullName evidence="1">Uncharacterized protein</fullName>
    </submittedName>
</protein>
<name>A0A9N6ZG86_9VIRU</name>
<reference evidence="1" key="1">
    <citation type="submission" date="2022-10" db="EMBL/GenBank/DDBJ databases">
        <authorList>
            <person name="Meaden S."/>
        </authorList>
    </citation>
    <scope>NUCLEOTIDE SEQUENCE</scope>
</reference>
<gene>
    <name evidence="1" type="ORF">ORM20_00047</name>
</gene>
<proteinExistence type="predicted"/>
<dbReference type="EMBL" id="OX359470">
    <property type="protein sequence ID" value="CAI3971096.1"/>
    <property type="molecule type" value="Genomic_DNA"/>
</dbReference>
<sequence>MEENQKERIRILYRCWKGYSLFFATGKMKFDDNHVPIIKVPDLDLPKHKFLTINMRKALSNIHSDLFPLYFVSIGIRRFGVIPQPFKELGPREVDFLKEAMKYTIMVLANLRNEWLEKKDENFTYETLVEAAIKGNVSVPFAVMYMKKHSLEKFDTGQSEGLQFMQVSKIIDACYKLEMEHSFFAKNNLLAVRVANLWKEMGET</sequence>
<evidence type="ECO:0000313" key="1">
    <source>
        <dbReference type="EMBL" id="CAI3971096.1"/>
    </source>
</evidence>
<accession>A0A9N6ZG86</accession>
<organism evidence="1">
    <name type="scientific">Ochrobactrum phage ORM_20</name>
    <dbReference type="NCBI Taxonomy" id="2985243"/>
    <lineage>
        <taxon>Viruses</taxon>
    </lineage>
</organism>